<keyword evidence="3" id="KW-1185">Reference proteome</keyword>
<dbReference type="SUPFAM" id="SSF89946">
    <property type="entry name" value="Hypothetical protein VC0424"/>
    <property type="match status" value="1"/>
</dbReference>
<dbReference type="AlphaFoldDB" id="A0A919DAY9"/>
<gene>
    <name evidence="2" type="ORF">GCM10007167_10410</name>
</gene>
<dbReference type="InterPro" id="IPR009671">
    <property type="entry name" value="RraB_dom"/>
</dbReference>
<accession>A0A919DAY9</accession>
<dbReference type="OrthoDB" id="894113at2"/>
<dbReference type="InterPro" id="IPR036701">
    <property type="entry name" value="RraB-like_sf"/>
</dbReference>
<comment type="caution">
    <text evidence="2">The sequence shown here is derived from an EMBL/GenBank/DDBJ whole genome shotgun (WGS) entry which is preliminary data.</text>
</comment>
<protein>
    <recommendedName>
        <fullName evidence="1">Regulator of ribonuclease activity B domain-containing protein</fullName>
    </recommendedName>
</protein>
<reference evidence="2" key="1">
    <citation type="journal article" date="2014" name="Int. J. Syst. Evol. Microbiol.">
        <title>Complete genome sequence of Corynebacterium casei LMG S-19264T (=DSM 44701T), isolated from a smear-ripened cheese.</title>
        <authorList>
            <consortium name="US DOE Joint Genome Institute (JGI-PGF)"/>
            <person name="Walter F."/>
            <person name="Albersmeier A."/>
            <person name="Kalinowski J."/>
            <person name="Ruckert C."/>
        </authorList>
    </citation>
    <scope>NUCLEOTIDE SEQUENCE</scope>
    <source>
        <strain evidence="2">KCTC 32020</strain>
    </source>
</reference>
<sequence>MITREQLVDLFDSIGENTDWDLAGPMRWGYYFTDPDRQRLERVAPLLEADGYRVVALFPAEPETPDGAESWWLHVERDERHSVDSLDARNRALHRFAETHGLEAYDGMDVGPVEPATHPD</sequence>
<dbReference type="EMBL" id="BNCF01000004">
    <property type="protein sequence ID" value="GHE30336.1"/>
    <property type="molecule type" value="Genomic_DNA"/>
</dbReference>
<evidence type="ECO:0000313" key="2">
    <source>
        <dbReference type="EMBL" id="GHE30336.1"/>
    </source>
</evidence>
<feature type="domain" description="Regulator of ribonuclease activity B" evidence="1">
    <location>
        <begin position="9"/>
        <end position="110"/>
    </location>
</feature>
<reference evidence="2" key="2">
    <citation type="submission" date="2020-09" db="EMBL/GenBank/DDBJ databases">
        <authorList>
            <person name="Sun Q."/>
            <person name="Kim S."/>
        </authorList>
    </citation>
    <scope>NUCLEOTIDE SEQUENCE</scope>
    <source>
        <strain evidence="2">KCTC 32020</strain>
    </source>
</reference>
<proteinExistence type="predicted"/>
<name>A0A919DAY9_9GAMM</name>
<organism evidence="2 3">
    <name type="scientific">Vulcaniibacterium thermophilum</name>
    <dbReference type="NCBI Taxonomy" id="1169913"/>
    <lineage>
        <taxon>Bacteria</taxon>
        <taxon>Pseudomonadati</taxon>
        <taxon>Pseudomonadota</taxon>
        <taxon>Gammaproteobacteria</taxon>
        <taxon>Lysobacterales</taxon>
        <taxon>Lysobacteraceae</taxon>
        <taxon>Vulcaniibacterium</taxon>
    </lineage>
</organism>
<dbReference type="Pfam" id="PF06877">
    <property type="entry name" value="RraB"/>
    <property type="match status" value="1"/>
</dbReference>
<dbReference type="Proteomes" id="UP000636453">
    <property type="component" value="Unassembled WGS sequence"/>
</dbReference>
<evidence type="ECO:0000313" key="3">
    <source>
        <dbReference type="Proteomes" id="UP000636453"/>
    </source>
</evidence>
<dbReference type="RefSeq" id="WP_146473522.1">
    <property type="nucleotide sequence ID" value="NZ_BNCF01000004.1"/>
</dbReference>
<evidence type="ECO:0000259" key="1">
    <source>
        <dbReference type="Pfam" id="PF06877"/>
    </source>
</evidence>